<name>A0A4Y9ZTA2_9AGAM</name>
<dbReference type="OrthoDB" id="27483at2759"/>
<dbReference type="InterPro" id="IPR044862">
    <property type="entry name" value="Pro_4_hyd_alph_FE2OG_OXY"/>
</dbReference>
<dbReference type="Proteomes" id="UP000298061">
    <property type="component" value="Unassembled WGS sequence"/>
</dbReference>
<evidence type="ECO:0000259" key="1">
    <source>
        <dbReference type="Pfam" id="PF13640"/>
    </source>
</evidence>
<dbReference type="AlphaFoldDB" id="A0A4Y9ZTA2"/>
<dbReference type="STRING" id="135208.A0A4Y9ZTA2"/>
<evidence type="ECO:0000313" key="3">
    <source>
        <dbReference type="Proteomes" id="UP000298061"/>
    </source>
</evidence>
<feature type="domain" description="Prolyl 4-hydroxylase alpha subunit Fe(2+) 2OG dioxygenase" evidence="1">
    <location>
        <begin position="129"/>
        <end position="221"/>
    </location>
</feature>
<evidence type="ECO:0000313" key="2">
    <source>
        <dbReference type="EMBL" id="TFY76718.1"/>
    </source>
</evidence>
<dbReference type="PANTHER" id="PTHR33099:SF14">
    <property type="entry name" value="PROLYL 4-HYDROXYLASE ALPHA SUBUNIT FE(2+) 2OG DIOXYGENASE DOMAIN-CONTAINING PROTEIN"/>
    <property type="match status" value="1"/>
</dbReference>
<feature type="domain" description="Prolyl 4-hydroxylase alpha subunit Fe(2+) 2OG dioxygenase" evidence="1">
    <location>
        <begin position="554"/>
        <end position="646"/>
    </location>
</feature>
<proteinExistence type="predicted"/>
<accession>A0A4Y9ZTA2</accession>
<dbReference type="Pfam" id="PF13640">
    <property type="entry name" value="2OG-FeII_Oxy_3"/>
    <property type="match status" value="2"/>
</dbReference>
<sequence length="751" mass="84620">MSQPAILDDALKPLTDAVINRPPYVSGTLSLPLDWFNLFYKTTNGARYLNFTTATEAELSELAGACQVATFGKNREDVLDESYRKAGKMDVEYFANMIVPERTAVMQAIRDELLHGEDSPRPIRVELYKLNVYSEGSFFKAHVDTPRSEAMFGSLVLVFPTQHEGGTLIIRHQGHQWMFDSADAVRKQSTPSVGFVALHSDVEHEVSLVHRGHRVTLTYNLYFDDVQAEDEETEKNGADSVSILPSHEPVFNQTLGERLRDPLFLPDGGLLGFGLQHKYPIKDSLENVPKLLKGSDAVVWRAFKGLSLKPTLYFCYQSEVDDCERVLFLQLPRLDLNGEDEFIIPRLREEAKGFLIIERGPDRDEVDPVVPVRWVTDVTPFTSLTEKHSEYYGNEHASSIFYAEISPTTILFLTRVVHSDDALMVGGNQKPHCLFKFSGSRQCARAQVGEQSYDSFDDTCPADLKPLRDAIVDKPPYVSGTMTLPSDCFELWYSADDATRTDVLDESYRKAGKMDTEHFRTSIVPERTKLVNVIRDELLEGEDSARPIRIELYKLNVYEKGSFFKAHVDTPRSKSMFGSLVLVFPTNHNGGALILRHRGEQWTFDSAEAVAEQSEPSIGFVTFFSDVEHEVSMVNSGHRVTLTYNLYWDDIAEPGATVKAPTAVPANYGGRFGFGLRHVYPIKDSINHVHKLLKGSDAVVWRICQRFGMRPKIFLVYEGNADYGVEERVILSDLPSFGDGDDGMEYENLID</sequence>
<gene>
    <name evidence="2" type="ORF">EWM64_g7295</name>
</gene>
<reference evidence="2 3" key="1">
    <citation type="submission" date="2019-02" db="EMBL/GenBank/DDBJ databases">
        <title>Genome sequencing of the rare red list fungi Hericium alpestre (H. flagellum).</title>
        <authorList>
            <person name="Buettner E."/>
            <person name="Kellner H."/>
        </authorList>
    </citation>
    <scope>NUCLEOTIDE SEQUENCE [LARGE SCALE GENOMIC DNA]</scope>
    <source>
        <strain evidence="2 3">DSM 108284</strain>
    </source>
</reference>
<keyword evidence="3" id="KW-1185">Reference proteome</keyword>
<dbReference type="PANTHER" id="PTHR33099">
    <property type="entry name" value="FE2OG DIOXYGENASE DOMAIN-CONTAINING PROTEIN"/>
    <property type="match status" value="1"/>
</dbReference>
<comment type="caution">
    <text evidence="2">The sequence shown here is derived from an EMBL/GenBank/DDBJ whole genome shotgun (WGS) entry which is preliminary data.</text>
</comment>
<organism evidence="2 3">
    <name type="scientific">Hericium alpestre</name>
    <dbReference type="NCBI Taxonomy" id="135208"/>
    <lineage>
        <taxon>Eukaryota</taxon>
        <taxon>Fungi</taxon>
        <taxon>Dikarya</taxon>
        <taxon>Basidiomycota</taxon>
        <taxon>Agaricomycotina</taxon>
        <taxon>Agaricomycetes</taxon>
        <taxon>Russulales</taxon>
        <taxon>Hericiaceae</taxon>
        <taxon>Hericium</taxon>
    </lineage>
</organism>
<dbReference type="Gene3D" id="2.60.120.620">
    <property type="entry name" value="q2cbj1_9rhob like domain"/>
    <property type="match status" value="2"/>
</dbReference>
<dbReference type="EMBL" id="SFCI01001120">
    <property type="protein sequence ID" value="TFY76718.1"/>
    <property type="molecule type" value="Genomic_DNA"/>
</dbReference>
<protein>
    <recommendedName>
        <fullName evidence="1">Prolyl 4-hydroxylase alpha subunit Fe(2+) 2OG dioxygenase domain-containing protein</fullName>
    </recommendedName>
</protein>